<dbReference type="EMBL" id="CP042997">
    <property type="protein sequence ID" value="QEH32891.1"/>
    <property type="molecule type" value="Genomic_DNA"/>
</dbReference>
<evidence type="ECO:0000256" key="1">
    <source>
        <dbReference type="ARBA" id="ARBA00022801"/>
    </source>
</evidence>
<dbReference type="Gene3D" id="1.10.3210.10">
    <property type="entry name" value="Hypothetical protein af1432"/>
    <property type="match status" value="1"/>
</dbReference>
<evidence type="ECO:0000259" key="2">
    <source>
        <dbReference type="SMART" id="SM00471"/>
    </source>
</evidence>
<dbReference type="GO" id="GO:0016787">
    <property type="term" value="F:hydrolase activity"/>
    <property type="evidence" value="ECO:0007669"/>
    <property type="project" value="UniProtKB-KW"/>
</dbReference>
<dbReference type="RefSeq" id="WP_148592406.1">
    <property type="nucleotide sequence ID" value="NZ_CP042997.1"/>
</dbReference>
<feature type="domain" description="HD/PDEase" evidence="2">
    <location>
        <begin position="158"/>
        <end position="296"/>
    </location>
</feature>
<dbReference type="GO" id="GO:0003676">
    <property type="term" value="F:nucleic acid binding"/>
    <property type="evidence" value="ECO:0007669"/>
    <property type="project" value="InterPro"/>
</dbReference>
<sequence>MSRRFVNQLSHGDSIDESYLVADKQLRANRQGNLYLQLELRDKTGSVGARLWNATEELARTFEPGDFLRVRGKTQIFQGSLQIILTHVDVLDRNRVEPEDFLPQGSQNVARLMARLREILLAMHNPHLRALVECFLIDEEFVRKFTSAPAGIKNHHAYQGGLLEHVVTILDVADRILGLYPEVDRDLLLTGIFLHDVGKIEELSYDRAFAYTDEGQLVGHLVMGVEILAERVRATRDLTGEPFPPELLLRLKHMIVSHHGAYEFGSPKLPMTLEAIALHYLDNLDAKLHAFGREIRDDPSRDSTWTPFQQSIGRRLYKGTPAAATSDLEADS</sequence>
<dbReference type="SMART" id="SM00471">
    <property type="entry name" value="HDc"/>
    <property type="match status" value="1"/>
</dbReference>
<dbReference type="EC" id="3.1.-.-" evidence="3"/>
<dbReference type="Gene3D" id="2.40.50.140">
    <property type="entry name" value="Nucleic acid-binding proteins"/>
    <property type="match status" value="1"/>
</dbReference>
<organism evidence="3 4">
    <name type="scientific">Aquisphaera giovannonii</name>
    <dbReference type="NCBI Taxonomy" id="406548"/>
    <lineage>
        <taxon>Bacteria</taxon>
        <taxon>Pseudomonadati</taxon>
        <taxon>Planctomycetota</taxon>
        <taxon>Planctomycetia</taxon>
        <taxon>Isosphaerales</taxon>
        <taxon>Isosphaeraceae</taxon>
        <taxon>Aquisphaera</taxon>
    </lineage>
</organism>
<dbReference type="GO" id="GO:0031125">
    <property type="term" value="P:rRNA 3'-end processing"/>
    <property type="evidence" value="ECO:0007669"/>
    <property type="project" value="TreeGrafter"/>
</dbReference>
<dbReference type="AlphaFoldDB" id="A0A5B9VY95"/>
<dbReference type="InterPro" id="IPR012340">
    <property type="entry name" value="NA-bd_OB-fold"/>
</dbReference>
<dbReference type="CDD" id="cd04492">
    <property type="entry name" value="YhaM_OBF_like"/>
    <property type="match status" value="1"/>
</dbReference>
<dbReference type="PANTHER" id="PTHR37294">
    <property type="entry name" value="3'-5' EXORIBONUCLEASE YHAM"/>
    <property type="match status" value="1"/>
</dbReference>
<dbReference type="InterPro" id="IPR004365">
    <property type="entry name" value="NA-bd_OB_tRNA"/>
</dbReference>
<gene>
    <name evidence="3" type="primary">yhaM_1</name>
    <name evidence="3" type="ORF">OJF2_13760</name>
</gene>
<dbReference type="SUPFAM" id="SSF50249">
    <property type="entry name" value="Nucleic acid-binding proteins"/>
    <property type="match status" value="1"/>
</dbReference>
<accession>A0A5B9VY95</accession>
<evidence type="ECO:0000313" key="4">
    <source>
        <dbReference type="Proteomes" id="UP000324233"/>
    </source>
</evidence>
<proteinExistence type="predicted"/>
<dbReference type="InterPro" id="IPR003607">
    <property type="entry name" value="HD/PDEase_dom"/>
</dbReference>
<dbReference type="InterPro" id="IPR050798">
    <property type="entry name" value="YhaM_exoribonuc/phosphodiest"/>
</dbReference>
<dbReference type="Pfam" id="PF01966">
    <property type="entry name" value="HD"/>
    <property type="match status" value="1"/>
</dbReference>
<dbReference type="PANTHER" id="PTHR37294:SF1">
    <property type="entry name" value="3'-5' EXORIBONUCLEASE YHAM"/>
    <property type="match status" value="1"/>
</dbReference>
<protein>
    <submittedName>
        <fullName evidence="3">3'-5' exoribonuclease YhaM</fullName>
        <ecNumber evidence="3">3.1.-.-</ecNumber>
    </submittedName>
</protein>
<dbReference type="SUPFAM" id="SSF109604">
    <property type="entry name" value="HD-domain/PDEase-like"/>
    <property type="match status" value="1"/>
</dbReference>
<name>A0A5B9VY95_9BACT</name>
<dbReference type="InterPro" id="IPR006674">
    <property type="entry name" value="HD_domain"/>
</dbReference>
<dbReference type="OrthoDB" id="9778453at2"/>
<dbReference type="CDD" id="cd00077">
    <property type="entry name" value="HDc"/>
    <property type="match status" value="1"/>
</dbReference>
<evidence type="ECO:0000313" key="3">
    <source>
        <dbReference type="EMBL" id="QEH32891.1"/>
    </source>
</evidence>
<dbReference type="Proteomes" id="UP000324233">
    <property type="component" value="Chromosome"/>
</dbReference>
<keyword evidence="4" id="KW-1185">Reference proteome</keyword>
<dbReference type="Pfam" id="PF01336">
    <property type="entry name" value="tRNA_anti-codon"/>
    <property type="match status" value="1"/>
</dbReference>
<reference evidence="3 4" key="1">
    <citation type="submission" date="2019-08" db="EMBL/GenBank/DDBJ databases">
        <title>Deep-cultivation of Planctomycetes and their phenomic and genomic characterization uncovers novel biology.</title>
        <authorList>
            <person name="Wiegand S."/>
            <person name="Jogler M."/>
            <person name="Boedeker C."/>
            <person name="Pinto D."/>
            <person name="Vollmers J."/>
            <person name="Rivas-Marin E."/>
            <person name="Kohn T."/>
            <person name="Peeters S.H."/>
            <person name="Heuer A."/>
            <person name="Rast P."/>
            <person name="Oberbeckmann S."/>
            <person name="Bunk B."/>
            <person name="Jeske O."/>
            <person name="Meyerdierks A."/>
            <person name="Storesund J.E."/>
            <person name="Kallscheuer N."/>
            <person name="Luecker S."/>
            <person name="Lage O.M."/>
            <person name="Pohl T."/>
            <person name="Merkel B.J."/>
            <person name="Hornburger P."/>
            <person name="Mueller R.-W."/>
            <person name="Bruemmer F."/>
            <person name="Labrenz M."/>
            <person name="Spormann A.M."/>
            <person name="Op den Camp H."/>
            <person name="Overmann J."/>
            <person name="Amann R."/>
            <person name="Jetten M.S.M."/>
            <person name="Mascher T."/>
            <person name="Medema M.H."/>
            <person name="Devos D.P."/>
            <person name="Kaster A.-K."/>
            <person name="Ovreas L."/>
            <person name="Rohde M."/>
            <person name="Galperin M.Y."/>
            <person name="Jogler C."/>
        </authorList>
    </citation>
    <scope>NUCLEOTIDE SEQUENCE [LARGE SCALE GENOMIC DNA]</scope>
    <source>
        <strain evidence="3 4">OJF2</strain>
    </source>
</reference>
<keyword evidence="1 3" id="KW-0378">Hydrolase</keyword>
<dbReference type="KEGG" id="agv:OJF2_13760"/>